<evidence type="ECO:0000256" key="1">
    <source>
        <dbReference type="SAM" id="Coils"/>
    </source>
</evidence>
<proteinExistence type="predicted"/>
<reference evidence="2 3" key="1">
    <citation type="journal article" date="2014" name="Am. J. Bot.">
        <title>Genome assembly and annotation for red clover (Trifolium pratense; Fabaceae).</title>
        <authorList>
            <person name="Istvanek J."/>
            <person name="Jaros M."/>
            <person name="Krenek A."/>
            <person name="Repkova J."/>
        </authorList>
    </citation>
    <scope>NUCLEOTIDE SEQUENCE [LARGE SCALE GENOMIC DNA]</scope>
    <source>
        <strain evidence="3">cv. Tatra</strain>
        <tissue evidence="2">Young leaves</tissue>
    </source>
</reference>
<dbReference type="AlphaFoldDB" id="A0A2K3LR33"/>
<evidence type="ECO:0000313" key="3">
    <source>
        <dbReference type="Proteomes" id="UP000236291"/>
    </source>
</evidence>
<organism evidence="2 3">
    <name type="scientific">Trifolium pratense</name>
    <name type="common">Red clover</name>
    <dbReference type="NCBI Taxonomy" id="57577"/>
    <lineage>
        <taxon>Eukaryota</taxon>
        <taxon>Viridiplantae</taxon>
        <taxon>Streptophyta</taxon>
        <taxon>Embryophyta</taxon>
        <taxon>Tracheophyta</taxon>
        <taxon>Spermatophyta</taxon>
        <taxon>Magnoliopsida</taxon>
        <taxon>eudicotyledons</taxon>
        <taxon>Gunneridae</taxon>
        <taxon>Pentapetalae</taxon>
        <taxon>rosids</taxon>
        <taxon>fabids</taxon>
        <taxon>Fabales</taxon>
        <taxon>Fabaceae</taxon>
        <taxon>Papilionoideae</taxon>
        <taxon>50 kb inversion clade</taxon>
        <taxon>NPAAA clade</taxon>
        <taxon>Hologalegina</taxon>
        <taxon>IRL clade</taxon>
        <taxon>Trifolieae</taxon>
        <taxon>Trifolium</taxon>
    </lineage>
</organism>
<gene>
    <name evidence="2" type="ORF">L195_g036996</name>
</gene>
<name>A0A2K3LR33_TRIPR</name>
<protein>
    <submittedName>
        <fullName evidence="2">Uncharacterized protein</fullName>
    </submittedName>
</protein>
<keyword evidence="1" id="KW-0175">Coiled coil</keyword>
<dbReference type="Proteomes" id="UP000236291">
    <property type="component" value="Unassembled WGS sequence"/>
</dbReference>
<sequence length="148" mass="17758">MEEQQCKLRDNEMNFLFWPEISTLNIKMNLNIDHFWMVNRGLIYGSPEEKAFNYAIRNKVSSSNKVTTAEHDVQFLSDNVAKVEAKERVEEKEREENDHEVVVLLKKQYLKNQEELERLARQQEEILRLIDFREKSEKKSGRNYSLMF</sequence>
<dbReference type="EMBL" id="ASHM01039009">
    <property type="protein sequence ID" value="PNX80982.1"/>
    <property type="molecule type" value="Genomic_DNA"/>
</dbReference>
<accession>A0A2K3LR33</accession>
<feature type="coiled-coil region" evidence="1">
    <location>
        <begin position="82"/>
        <end position="126"/>
    </location>
</feature>
<comment type="caution">
    <text evidence="2">The sequence shown here is derived from an EMBL/GenBank/DDBJ whole genome shotgun (WGS) entry which is preliminary data.</text>
</comment>
<evidence type="ECO:0000313" key="2">
    <source>
        <dbReference type="EMBL" id="PNX80982.1"/>
    </source>
</evidence>
<reference evidence="2 3" key="2">
    <citation type="journal article" date="2017" name="Front. Plant Sci.">
        <title>Gene Classification and Mining of Molecular Markers Useful in Red Clover (Trifolium pratense) Breeding.</title>
        <authorList>
            <person name="Istvanek J."/>
            <person name="Dluhosova J."/>
            <person name="Dluhos P."/>
            <person name="Patkova L."/>
            <person name="Nedelnik J."/>
            <person name="Repkova J."/>
        </authorList>
    </citation>
    <scope>NUCLEOTIDE SEQUENCE [LARGE SCALE GENOMIC DNA]</scope>
    <source>
        <strain evidence="3">cv. Tatra</strain>
        <tissue evidence="2">Young leaves</tissue>
    </source>
</reference>